<keyword evidence="2 10" id="KW-0436">Ligase</keyword>
<evidence type="ECO:0000313" key="13">
    <source>
        <dbReference type="EMBL" id="BDI34353.1"/>
    </source>
</evidence>
<feature type="domain" description="Cysteinyl-tRNA ligase anticodon binding" evidence="12">
    <location>
        <begin position="445"/>
        <end position="489"/>
    </location>
</feature>
<dbReference type="InterPro" id="IPR032678">
    <property type="entry name" value="tRNA-synt_1_cat_dom"/>
</dbReference>
<dbReference type="Proteomes" id="UP000287394">
    <property type="component" value="Chromosome"/>
</dbReference>
<evidence type="ECO:0000256" key="9">
    <source>
        <dbReference type="ARBA" id="ARBA00047398"/>
    </source>
</evidence>
<keyword evidence="6 10" id="KW-0067">ATP-binding</keyword>
<comment type="catalytic activity">
    <reaction evidence="9 10">
        <text>tRNA(Cys) + L-cysteine + ATP = L-cysteinyl-tRNA(Cys) + AMP + diphosphate</text>
        <dbReference type="Rhea" id="RHEA:17773"/>
        <dbReference type="Rhea" id="RHEA-COMP:9661"/>
        <dbReference type="Rhea" id="RHEA-COMP:9679"/>
        <dbReference type="ChEBI" id="CHEBI:30616"/>
        <dbReference type="ChEBI" id="CHEBI:33019"/>
        <dbReference type="ChEBI" id="CHEBI:35235"/>
        <dbReference type="ChEBI" id="CHEBI:78442"/>
        <dbReference type="ChEBI" id="CHEBI:78517"/>
        <dbReference type="ChEBI" id="CHEBI:456215"/>
        <dbReference type="EC" id="6.1.1.16"/>
    </reaction>
</comment>
<dbReference type="HAMAP" id="MF_00041">
    <property type="entry name" value="Cys_tRNA_synth"/>
    <property type="match status" value="1"/>
</dbReference>
<feature type="short sequence motif" description="'HIGH' region" evidence="10">
    <location>
        <begin position="48"/>
        <end position="58"/>
    </location>
</feature>
<sequence length="497" mass="55252">MAAADLRPFAICYNNAMSPLVLFNTLSRSKEEFVPSDPALVRMYCCGPTVYNYAHIGNLRTYIFEDLLHRILLLNGYNVKHVMNITDVGHMTSDGDAGEDKMAKAAEREQKSPWELARFYEDAFFHDCARLNIIRPDVAPRATEHVAQMITLIQQLEEKGYTYETPEGIYFDTAKDEDYGKLAGLNLAGQREGAREDVNVDTNKRHPADFILWFTNKPTHIMKWDSPWGTGYPGWHIECSAMSMEYLGETLDIHCGGIDHIPVHNTNEIAQSECATDHVFARYWVHGAFLTVGGGAVTGRTADKMAKDDIGKMSKSGNNFLTVQKLIDDGFDPLAYRYLCLMAHYRSELTYSPESLGAATTALSKVWELKARQDGGKNDGLSDAEYAEARALVIAALNDDLNLPRAVAALQGAKSYRLWLEFDSVLGLDIEKRSREAEPKPGAVDLPEEVAALMSERDAARSARNYAASDTLRAQIEALGYTVMDSPGGTIVQKNLL</sequence>
<keyword evidence="5 10" id="KW-0862">Zinc</keyword>
<evidence type="ECO:0000256" key="1">
    <source>
        <dbReference type="ARBA" id="ARBA00011245"/>
    </source>
</evidence>
<dbReference type="InterPro" id="IPR015803">
    <property type="entry name" value="Cys-tRNA-ligase"/>
</dbReference>
<evidence type="ECO:0000256" key="2">
    <source>
        <dbReference type="ARBA" id="ARBA00022598"/>
    </source>
</evidence>
<dbReference type="InterPro" id="IPR009080">
    <property type="entry name" value="tRNAsynth_Ia_anticodon-bd"/>
</dbReference>
<dbReference type="NCBIfam" id="TIGR00435">
    <property type="entry name" value="cysS"/>
    <property type="match status" value="1"/>
</dbReference>
<evidence type="ECO:0000259" key="12">
    <source>
        <dbReference type="Pfam" id="PF23493"/>
    </source>
</evidence>
<feature type="binding site" evidence="10">
    <location>
        <position position="239"/>
    </location>
    <ligand>
        <name>Zn(2+)</name>
        <dbReference type="ChEBI" id="CHEBI:29105"/>
    </ligand>
</feature>
<dbReference type="Gene3D" id="1.20.120.1910">
    <property type="entry name" value="Cysteine-tRNA ligase, C-terminal anti-codon recognition domain"/>
    <property type="match status" value="1"/>
</dbReference>
<feature type="binding site" evidence="10">
    <location>
        <position position="268"/>
    </location>
    <ligand>
        <name>Zn(2+)</name>
        <dbReference type="ChEBI" id="CHEBI:29105"/>
    </ligand>
</feature>
<dbReference type="CDD" id="cd00672">
    <property type="entry name" value="CysRS_core"/>
    <property type="match status" value="1"/>
</dbReference>
<protein>
    <recommendedName>
        <fullName evidence="10">Cysteine--tRNA ligase</fullName>
        <ecNumber evidence="10">6.1.1.16</ecNumber>
    </recommendedName>
    <alternativeName>
        <fullName evidence="10">Cysteinyl-tRNA synthetase</fullName>
        <shortName evidence="10">CysRS</shortName>
    </alternativeName>
</protein>
<evidence type="ECO:0000256" key="8">
    <source>
        <dbReference type="ARBA" id="ARBA00023146"/>
    </source>
</evidence>
<dbReference type="GO" id="GO:0008270">
    <property type="term" value="F:zinc ion binding"/>
    <property type="evidence" value="ECO:0007669"/>
    <property type="project" value="UniProtKB-UniRule"/>
</dbReference>
<evidence type="ECO:0000256" key="3">
    <source>
        <dbReference type="ARBA" id="ARBA00022723"/>
    </source>
</evidence>
<dbReference type="GO" id="GO:0005829">
    <property type="term" value="C:cytosol"/>
    <property type="evidence" value="ECO:0007669"/>
    <property type="project" value="TreeGrafter"/>
</dbReference>
<evidence type="ECO:0000256" key="6">
    <source>
        <dbReference type="ARBA" id="ARBA00022840"/>
    </source>
</evidence>
<dbReference type="EMBL" id="AP025739">
    <property type="protein sequence ID" value="BDI34353.1"/>
    <property type="molecule type" value="Genomic_DNA"/>
</dbReference>
<proteinExistence type="inferred from homology"/>
<evidence type="ECO:0000256" key="5">
    <source>
        <dbReference type="ARBA" id="ARBA00022833"/>
    </source>
</evidence>
<dbReference type="SUPFAM" id="SSF47323">
    <property type="entry name" value="Anticodon-binding domain of a subclass of class I aminoacyl-tRNA synthetases"/>
    <property type="match status" value="1"/>
</dbReference>
<feature type="binding site" evidence="10">
    <location>
        <position position="315"/>
    </location>
    <ligand>
        <name>ATP</name>
        <dbReference type="ChEBI" id="CHEBI:30616"/>
    </ligand>
</feature>
<gene>
    <name evidence="10 13" type="primary">cysS</name>
    <name evidence="13" type="ORF">CCAX7_64040</name>
</gene>
<keyword evidence="8 10" id="KW-0030">Aminoacyl-tRNA synthetase</keyword>
<feature type="binding site" evidence="10">
    <location>
        <position position="46"/>
    </location>
    <ligand>
        <name>Zn(2+)</name>
        <dbReference type="ChEBI" id="CHEBI:29105"/>
    </ligand>
</feature>
<dbReference type="InterPro" id="IPR014729">
    <property type="entry name" value="Rossmann-like_a/b/a_fold"/>
</dbReference>
<dbReference type="KEGG" id="ccot:CCAX7_64040"/>
<name>A0A9N7LBI7_9BACT</name>
<dbReference type="PANTHER" id="PTHR10890:SF3">
    <property type="entry name" value="CYSTEINE--TRNA LIGASE, CYTOPLASMIC"/>
    <property type="match status" value="1"/>
</dbReference>
<feature type="short sequence motif" description="'KMSKS' region" evidence="10">
    <location>
        <begin position="312"/>
        <end position="316"/>
    </location>
</feature>
<dbReference type="Pfam" id="PF01406">
    <property type="entry name" value="tRNA-synt_1e"/>
    <property type="match status" value="1"/>
</dbReference>
<feature type="binding site" evidence="10">
    <location>
        <position position="264"/>
    </location>
    <ligand>
        <name>Zn(2+)</name>
        <dbReference type="ChEBI" id="CHEBI:29105"/>
    </ligand>
</feature>
<keyword evidence="14" id="KW-1185">Reference proteome</keyword>
<dbReference type="GO" id="GO:0004817">
    <property type="term" value="F:cysteine-tRNA ligase activity"/>
    <property type="evidence" value="ECO:0007669"/>
    <property type="project" value="UniProtKB-UniRule"/>
</dbReference>
<evidence type="ECO:0000256" key="4">
    <source>
        <dbReference type="ARBA" id="ARBA00022741"/>
    </source>
</evidence>
<keyword evidence="7 10" id="KW-0648">Protein biosynthesis</keyword>
<dbReference type="InterPro" id="IPR024909">
    <property type="entry name" value="Cys-tRNA/MSH_ligase"/>
</dbReference>
<evidence type="ECO:0000259" key="11">
    <source>
        <dbReference type="Pfam" id="PF01406"/>
    </source>
</evidence>
<dbReference type="GO" id="GO:0005524">
    <property type="term" value="F:ATP binding"/>
    <property type="evidence" value="ECO:0007669"/>
    <property type="project" value="UniProtKB-UniRule"/>
</dbReference>
<evidence type="ECO:0000313" key="14">
    <source>
        <dbReference type="Proteomes" id="UP000287394"/>
    </source>
</evidence>
<dbReference type="EC" id="6.1.1.16" evidence="10"/>
<dbReference type="PANTHER" id="PTHR10890">
    <property type="entry name" value="CYSTEINYL-TRNA SYNTHETASE"/>
    <property type="match status" value="1"/>
</dbReference>
<dbReference type="GO" id="GO:0006423">
    <property type="term" value="P:cysteinyl-tRNA aminoacylation"/>
    <property type="evidence" value="ECO:0007669"/>
    <property type="project" value="UniProtKB-UniRule"/>
</dbReference>
<accession>A0A9N7LBI7</accession>
<keyword evidence="10" id="KW-0963">Cytoplasm</keyword>
<dbReference type="Gene3D" id="3.40.50.620">
    <property type="entry name" value="HUPs"/>
    <property type="match status" value="1"/>
</dbReference>
<dbReference type="InterPro" id="IPR056411">
    <property type="entry name" value="CysS_C"/>
</dbReference>
<keyword evidence="3 10" id="KW-0479">Metal-binding</keyword>
<evidence type="ECO:0000256" key="7">
    <source>
        <dbReference type="ARBA" id="ARBA00022917"/>
    </source>
</evidence>
<dbReference type="SUPFAM" id="SSF52374">
    <property type="entry name" value="Nucleotidylyl transferase"/>
    <property type="match status" value="1"/>
</dbReference>
<comment type="subcellular location">
    <subcellularLocation>
        <location evidence="10">Cytoplasm</location>
    </subcellularLocation>
</comment>
<comment type="similarity">
    <text evidence="10">Belongs to the class-I aminoacyl-tRNA synthetase family.</text>
</comment>
<evidence type="ECO:0000256" key="10">
    <source>
        <dbReference type="HAMAP-Rule" id="MF_00041"/>
    </source>
</evidence>
<dbReference type="Pfam" id="PF23493">
    <property type="entry name" value="CysS_C"/>
    <property type="match status" value="1"/>
</dbReference>
<comment type="cofactor">
    <cofactor evidence="10">
        <name>Zn(2+)</name>
        <dbReference type="ChEBI" id="CHEBI:29105"/>
    </cofactor>
    <text evidence="10">Binds 1 zinc ion per subunit.</text>
</comment>
<dbReference type="PRINTS" id="PR00983">
    <property type="entry name" value="TRNASYNTHCYS"/>
</dbReference>
<dbReference type="AlphaFoldDB" id="A0A9N7LBI7"/>
<organism evidence="13 14">
    <name type="scientific">Capsulimonas corticalis</name>
    <dbReference type="NCBI Taxonomy" id="2219043"/>
    <lineage>
        <taxon>Bacteria</taxon>
        <taxon>Bacillati</taxon>
        <taxon>Armatimonadota</taxon>
        <taxon>Armatimonadia</taxon>
        <taxon>Capsulimonadales</taxon>
        <taxon>Capsulimonadaceae</taxon>
        <taxon>Capsulimonas</taxon>
    </lineage>
</organism>
<feature type="domain" description="tRNA synthetases class I catalytic" evidence="11">
    <location>
        <begin position="33"/>
        <end position="359"/>
    </location>
</feature>
<comment type="subunit">
    <text evidence="1 10">Monomer.</text>
</comment>
<keyword evidence="4 10" id="KW-0547">Nucleotide-binding</keyword>
<reference evidence="13 14" key="1">
    <citation type="journal article" date="2019" name="Int. J. Syst. Evol. Microbiol.">
        <title>Capsulimonas corticalis gen. nov., sp. nov., an aerobic capsulated bacterium, of a novel bacterial order, Capsulimonadales ord. nov., of the class Armatimonadia of the phylum Armatimonadetes.</title>
        <authorList>
            <person name="Li J."/>
            <person name="Kudo C."/>
            <person name="Tonouchi A."/>
        </authorList>
    </citation>
    <scope>NUCLEOTIDE SEQUENCE [LARGE SCALE GENOMIC DNA]</scope>
    <source>
        <strain evidence="13 14">AX-7</strain>
    </source>
</reference>